<keyword evidence="9" id="KW-0067">ATP-binding</keyword>
<dbReference type="InterPro" id="IPR015806">
    <property type="entry name" value="Pyrv_Knase_insert_dom_sf"/>
</dbReference>
<dbReference type="SUPFAM" id="SSF51621">
    <property type="entry name" value="Phosphoenolpyruvate/pyruvate domain"/>
    <property type="match status" value="1"/>
</dbReference>
<evidence type="ECO:0000256" key="7">
    <source>
        <dbReference type="ARBA" id="ARBA00022741"/>
    </source>
</evidence>
<keyword evidence="5 14" id="KW-0808">Transferase</keyword>
<dbReference type="NCBIfam" id="NF004978">
    <property type="entry name" value="PRK06354.1"/>
    <property type="match status" value="1"/>
</dbReference>
<dbReference type="PROSITE" id="PS00110">
    <property type="entry name" value="PYRUVATE_KINASE"/>
    <property type="match status" value="1"/>
</dbReference>
<dbReference type="EC" id="2.7.1.40" evidence="4 13"/>
<feature type="domain" description="Pyruvate kinase barrel" evidence="15">
    <location>
        <begin position="8"/>
        <end position="328"/>
    </location>
</feature>
<keyword evidence="7" id="KW-0547">Nucleotide-binding</keyword>
<evidence type="ECO:0000259" key="15">
    <source>
        <dbReference type="Pfam" id="PF00224"/>
    </source>
</evidence>
<keyword evidence="12 17" id="KW-0670">Pyruvate</keyword>
<dbReference type="InterPro" id="IPR011037">
    <property type="entry name" value="Pyrv_Knase-like_insert_dom_sf"/>
</dbReference>
<keyword evidence="8 14" id="KW-0418">Kinase</keyword>
<dbReference type="Gene3D" id="3.40.1380.20">
    <property type="entry name" value="Pyruvate kinase, C-terminal domain"/>
    <property type="match status" value="1"/>
</dbReference>
<evidence type="ECO:0000256" key="5">
    <source>
        <dbReference type="ARBA" id="ARBA00022679"/>
    </source>
</evidence>
<dbReference type="SUPFAM" id="SSF52935">
    <property type="entry name" value="PK C-terminal domain-like"/>
    <property type="match status" value="1"/>
</dbReference>
<comment type="similarity">
    <text evidence="3 14">Belongs to the pyruvate kinase family.</text>
</comment>
<evidence type="ECO:0000256" key="8">
    <source>
        <dbReference type="ARBA" id="ARBA00022777"/>
    </source>
</evidence>
<evidence type="ECO:0000313" key="18">
    <source>
        <dbReference type="Proteomes" id="UP001172082"/>
    </source>
</evidence>
<evidence type="ECO:0000256" key="9">
    <source>
        <dbReference type="ARBA" id="ARBA00022840"/>
    </source>
</evidence>
<evidence type="ECO:0000259" key="16">
    <source>
        <dbReference type="Pfam" id="PF02887"/>
    </source>
</evidence>
<comment type="catalytic activity">
    <reaction evidence="14">
        <text>pyruvate + ATP = phosphoenolpyruvate + ADP + H(+)</text>
        <dbReference type="Rhea" id="RHEA:18157"/>
        <dbReference type="ChEBI" id="CHEBI:15361"/>
        <dbReference type="ChEBI" id="CHEBI:15378"/>
        <dbReference type="ChEBI" id="CHEBI:30616"/>
        <dbReference type="ChEBI" id="CHEBI:58702"/>
        <dbReference type="ChEBI" id="CHEBI:456216"/>
        <dbReference type="EC" id="2.7.1.40"/>
    </reaction>
</comment>
<proteinExistence type="inferred from homology"/>
<name>A0ABT8KQB5_9BACT</name>
<keyword evidence="6" id="KW-0479">Metal-binding</keyword>
<keyword evidence="11 14" id="KW-0324">Glycolysis</keyword>
<sequence>MKSKIIFNKSKILATVGPASNTREKLEELIAAGADIFRLNFSHGSHEDHKKVIGHVRELNETQGTHICLLQDLQGPKIRVNEVENGEVQIKKGDQLIITVDNVIGTAQRVGTSYEALPKDVKVGDTILVDDGKIELKVLNTNGIEVTTEVVYGGALKSRKGINLPNTAISAPSLTEKDERDLEFGLDNDVEWIALSFVRSAEDVIALKEKIKARGKKIKVVAKIEKPEAVKDIDRIIEATDAVMVARGDLGVEIEMEEVPMIQKMIVRKCNSAAKPVIIATQMMESMIENPRPTRAETNDIANAVVDGADALMLSAETAAGKYPMLSVKSMAKTIASVEAETESIYFNHTEYIHDSSPTFVNDNLVLIAARLAKRTKAKAIVGMTNSGYTAFRLACHRPQADIFIFTSNKKMLTTMNLIWGIRAFYYDKMVSTDATIEDVEEILKENGHLKKGDIFITTASMPIHQKKRTNMVKINTVE</sequence>
<dbReference type="SUPFAM" id="SSF50800">
    <property type="entry name" value="PK beta-barrel domain-like"/>
    <property type="match status" value="1"/>
</dbReference>
<evidence type="ECO:0000256" key="1">
    <source>
        <dbReference type="ARBA" id="ARBA00001958"/>
    </source>
</evidence>
<dbReference type="InterPro" id="IPR040442">
    <property type="entry name" value="Pyrv_kinase-like_dom_sf"/>
</dbReference>
<feature type="domain" description="Pyruvate kinase C-terminal" evidence="16">
    <location>
        <begin position="365"/>
        <end position="475"/>
    </location>
</feature>
<dbReference type="InterPro" id="IPR036918">
    <property type="entry name" value="Pyrv_Knase_C_sf"/>
</dbReference>
<dbReference type="InterPro" id="IPR001697">
    <property type="entry name" value="Pyr_Knase"/>
</dbReference>
<dbReference type="Gene3D" id="2.40.33.10">
    <property type="entry name" value="PK beta-barrel domain-like"/>
    <property type="match status" value="1"/>
</dbReference>
<dbReference type="GO" id="GO:0004743">
    <property type="term" value="F:pyruvate kinase activity"/>
    <property type="evidence" value="ECO:0007669"/>
    <property type="project" value="UniProtKB-EC"/>
</dbReference>
<evidence type="ECO:0000313" key="17">
    <source>
        <dbReference type="EMBL" id="MDN5202603.1"/>
    </source>
</evidence>
<keyword evidence="10 14" id="KW-0460">Magnesium</keyword>
<dbReference type="Pfam" id="PF00224">
    <property type="entry name" value="PK"/>
    <property type="match status" value="1"/>
</dbReference>
<dbReference type="RefSeq" id="WP_346752627.1">
    <property type="nucleotide sequence ID" value="NZ_JAUJEA010000005.1"/>
</dbReference>
<evidence type="ECO:0000256" key="2">
    <source>
        <dbReference type="ARBA" id="ARBA00004997"/>
    </source>
</evidence>
<evidence type="ECO:0000256" key="11">
    <source>
        <dbReference type="ARBA" id="ARBA00023152"/>
    </source>
</evidence>
<evidence type="ECO:0000256" key="4">
    <source>
        <dbReference type="ARBA" id="ARBA00012142"/>
    </source>
</evidence>
<dbReference type="EMBL" id="JAUJEA010000005">
    <property type="protein sequence ID" value="MDN5202603.1"/>
    <property type="molecule type" value="Genomic_DNA"/>
</dbReference>
<comment type="caution">
    <text evidence="17">The sequence shown here is derived from an EMBL/GenBank/DDBJ whole genome shotgun (WGS) entry which is preliminary data.</text>
</comment>
<evidence type="ECO:0000256" key="12">
    <source>
        <dbReference type="ARBA" id="ARBA00023317"/>
    </source>
</evidence>
<comment type="cofactor">
    <cofactor evidence="1">
        <name>K(+)</name>
        <dbReference type="ChEBI" id="CHEBI:29103"/>
    </cofactor>
</comment>
<evidence type="ECO:0000256" key="13">
    <source>
        <dbReference type="NCBIfam" id="TIGR01064"/>
    </source>
</evidence>
<dbReference type="InterPro" id="IPR018209">
    <property type="entry name" value="Pyrv_Knase_AS"/>
</dbReference>
<reference evidence="17" key="1">
    <citation type="submission" date="2023-06" db="EMBL/GenBank/DDBJ databases">
        <title>Genomic of Parafulvivirga corallium.</title>
        <authorList>
            <person name="Wang G."/>
        </authorList>
    </citation>
    <scope>NUCLEOTIDE SEQUENCE</scope>
    <source>
        <strain evidence="17">BMA10</strain>
    </source>
</reference>
<evidence type="ECO:0000256" key="6">
    <source>
        <dbReference type="ARBA" id="ARBA00022723"/>
    </source>
</evidence>
<accession>A0ABT8KQB5</accession>
<dbReference type="Gene3D" id="3.20.20.60">
    <property type="entry name" value="Phosphoenolpyruvate-binding domains"/>
    <property type="match status" value="1"/>
</dbReference>
<dbReference type="InterPro" id="IPR015795">
    <property type="entry name" value="Pyrv_Knase_C"/>
</dbReference>
<dbReference type="Proteomes" id="UP001172082">
    <property type="component" value="Unassembled WGS sequence"/>
</dbReference>
<dbReference type="Pfam" id="PF02887">
    <property type="entry name" value="PK_C"/>
    <property type="match status" value="1"/>
</dbReference>
<dbReference type="NCBIfam" id="NF004491">
    <property type="entry name" value="PRK05826.1"/>
    <property type="match status" value="1"/>
</dbReference>
<gene>
    <name evidence="17" type="primary">pyk</name>
    <name evidence="17" type="ORF">QQ008_14540</name>
</gene>
<dbReference type="InterPro" id="IPR015793">
    <property type="entry name" value="Pyrv_Knase_brl"/>
</dbReference>
<comment type="pathway">
    <text evidence="2 14">Carbohydrate degradation; glycolysis; pyruvate from D-glyceraldehyde 3-phosphate: step 5/5.</text>
</comment>
<evidence type="ECO:0000256" key="10">
    <source>
        <dbReference type="ARBA" id="ARBA00022842"/>
    </source>
</evidence>
<keyword evidence="18" id="KW-1185">Reference proteome</keyword>
<dbReference type="NCBIfam" id="TIGR01064">
    <property type="entry name" value="pyruv_kin"/>
    <property type="match status" value="1"/>
</dbReference>
<dbReference type="GO" id="GO:0016301">
    <property type="term" value="F:kinase activity"/>
    <property type="evidence" value="ECO:0007669"/>
    <property type="project" value="UniProtKB-KW"/>
</dbReference>
<dbReference type="PRINTS" id="PR01050">
    <property type="entry name" value="PYRUVTKNASE"/>
</dbReference>
<dbReference type="PANTHER" id="PTHR11817">
    <property type="entry name" value="PYRUVATE KINASE"/>
    <property type="match status" value="1"/>
</dbReference>
<organism evidence="17 18">
    <name type="scientific">Splendidivirga corallicola</name>
    <dbReference type="NCBI Taxonomy" id="3051826"/>
    <lineage>
        <taxon>Bacteria</taxon>
        <taxon>Pseudomonadati</taxon>
        <taxon>Bacteroidota</taxon>
        <taxon>Cytophagia</taxon>
        <taxon>Cytophagales</taxon>
        <taxon>Splendidivirgaceae</taxon>
        <taxon>Splendidivirga</taxon>
    </lineage>
</organism>
<dbReference type="InterPro" id="IPR015813">
    <property type="entry name" value="Pyrv/PenolPyrv_kinase-like_dom"/>
</dbReference>
<evidence type="ECO:0000256" key="14">
    <source>
        <dbReference type="RuleBase" id="RU000504"/>
    </source>
</evidence>
<evidence type="ECO:0000256" key="3">
    <source>
        <dbReference type="ARBA" id="ARBA00008663"/>
    </source>
</evidence>
<protein>
    <recommendedName>
        <fullName evidence="4 13">Pyruvate kinase</fullName>
        <ecNumber evidence="4 13">2.7.1.40</ecNumber>
    </recommendedName>
</protein>